<feature type="domain" description="C2H2-type" evidence="10">
    <location>
        <begin position="251"/>
        <end position="278"/>
    </location>
</feature>
<feature type="domain" description="C2H2-type" evidence="10">
    <location>
        <begin position="279"/>
        <end position="306"/>
    </location>
</feature>
<evidence type="ECO:0000259" key="10">
    <source>
        <dbReference type="PROSITE" id="PS50157"/>
    </source>
</evidence>
<evidence type="ECO:0000256" key="4">
    <source>
        <dbReference type="ARBA" id="ARBA00022737"/>
    </source>
</evidence>
<dbReference type="PROSITE" id="PS50157">
    <property type="entry name" value="ZINC_FINGER_C2H2_2"/>
    <property type="match status" value="4"/>
</dbReference>
<sequence>MGEKSLTQSMASAKEDGLDEKLPLVKQEDCEWGAPEGLWVKSEDCEARISVFKEEESKREHVEVKVEDLEDFPVSAEPQNFETRNVFKLEIFEESQPSLQYWVTDTGQLELKSELSEFEEKINEGPEREAEEQQSDLQDNFSLSPPSSAPTPPQCRLQQKQGRQKMKKSTRGSEDLTAAFLQCSSLPDAKPRCREAISIDPKQENSTDQEAFKNKSDGKDKSIHTRQQPNACSERDNLDGLSKIHTGNKPYCCSECGKEFSFLTNFHNHLRTHTGEKPHCCSECGKRFSQISSLLNHKRTHTGEKPYGCSECGKRFAASGNLQRHTRIHTGEKRYCCFECGTQFSYSSSLQKHRRVHTGEKP</sequence>
<dbReference type="FunFam" id="3.30.160.60:FF:002343">
    <property type="entry name" value="Zinc finger protein 33A"/>
    <property type="match status" value="3"/>
</dbReference>
<dbReference type="Ensembl" id="ENSECRT00000029377.1">
    <property type="protein sequence ID" value="ENSECRP00000028765.1"/>
    <property type="gene ID" value="ENSECRG00000019486.1"/>
</dbReference>
<keyword evidence="4" id="KW-0677">Repeat</keyword>
<dbReference type="OrthoDB" id="8922241at2759"/>
<comment type="similarity">
    <text evidence="2">Belongs to the krueppel C2H2-type zinc-finger protein family.</text>
</comment>
<dbReference type="GO" id="GO:0000978">
    <property type="term" value="F:RNA polymerase II cis-regulatory region sequence-specific DNA binding"/>
    <property type="evidence" value="ECO:0007669"/>
    <property type="project" value="TreeGrafter"/>
</dbReference>
<keyword evidence="6" id="KW-0862">Zinc</keyword>
<evidence type="ECO:0000313" key="11">
    <source>
        <dbReference type="Ensembl" id="ENSECRP00000028765.1"/>
    </source>
</evidence>
<reference evidence="11" key="2">
    <citation type="submission" date="2025-09" db="UniProtKB">
        <authorList>
            <consortium name="Ensembl"/>
        </authorList>
    </citation>
    <scope>IDENTIFICATION</scope>
</reference>
<feature type="compositionally biased region" description="Basic and acidic residues" evidence="9">
    <location>
        <begin position="117"/>
        <end position="128"/>
    </location>
</feature>
<evidence type="ECO:0000256" key="3">
    <source>
        <dbReference type="ARBA" id="ARBA00022723"/>
    </source>
</evidence>
<feature type="region of interest" description="Disordered" evidence="9">
    <location>
        <begin position="1"/>
        <end position="20"/>
    </location>
</feature>
<evidence type="ECO:0000256" key="9">
    <source>
        <dbReference type="SAM" id="MobiDB-lite"/>
    </source>
</evidence>
<evidence type="ECO:0000313" key="12">
    <source>
        <dbReference type="Proteomes" id="UP000694620"/>
    </source>
</evidence>
<keyword evidence="5 8" id="KW-0863">Zinc-finger</keyword>
<dbReference type="GeneID" id="114641599"/>
<evidence type="ECO:0000256" key="7">
    <source>
        <dbReference type="ARBA" id="ARBA00023242"/>
    </source>
</evidence>
<dbReference type="PANTHER" id="PTHR23226">
    <property type="entry name" value="ZINC FINGER AND SCAN DOMAIN-CONTAINING"/>
    <property type="match status" value="1"/>
</dbReference>
<dbReference type="GO" id="GO:0005634">
    <property type="term" value="C:nucleus"/>
    <property type="evidence" value="ECO:0007669"/>
    <property type="project" value="UniProtKB-SubCell"/>
</dbReference>
<evidence type="ECO:0000256" key="6">
    <source>
        <dbReference type="ARBA" id="ARBA00022833"/>
    </source>
</evidence>
<accession>A0A8C4TAK6</accession>
<dbReference type="AlphaFoldDB" id="A0A8C4TAK6"/>
<reference evidence="11" key="1">
    <citation type="submission" date="2025-08" db="UniProtKB">
        <authorList>
            <consortium name="Ensembl"/>
        </authorList>
    </citation>
    <scope>IDENTIFICATION</scope>
</reference>
<feature type="region of interest" description="Disordered" evidence="9">
    <location>
        <begin position="197"/>
        <end position="236"/>
    </location>
</feature>
<dbReference type="PROSITE" id="PS00028">
    <property type="entry name" value="ZINC_FINGER_C2H2_1"/>
    <property type="match status" value="4"/>
</dbReference>
<dbReference type="SMART" id="SM00355">
    <property type="entry name" value="ZnF_C2H2"/>
    <property type="match status" value="4"/>
</dbReference>
<feature type="domain" description="C2H2-type" evidence="10">
    <location>
        <begin position="335"/>
        <end position="362"/>
    </location>
</feature>
<keyword evidence="12" id="KW-1185">Reference proteome</keyword>
<dbReference type="InterPro" id="IPR036236">
    <property type="entry name" value="Znf_C2H2_sf"/>
</dbReference>
<comment type="subcellular location">
    <subcellularLocation>
        <location evidence="1">Nucleus</location>
    </subcellularLocation>
</comment>
<keyword evidence="7" id="KW-0539">Nucleus</keyword>
<dbReference type="Gene3D" id="3.30.160.60">
    <property type="entry name" value="Classic Zinc Finger"/>
    <property type="match status" value="4"/>
</dbReference>
<dbReference type="GeneTree" id="ENSGT00940000154740"/>
<dbReference type="Proteomes" id="UP000694620">
    <property type="component" value="Unassembled WGS sequence"/>
</dbReference>
<dbReference type="InterPro" id="IPR013087">
    <property type="entry name" value="Znf_C2H2_type"/>
</dbReference>
<dbReference type="RefSeq" id="XP_028646471.1">
    <property type="nucleotide sequence ID" value="XM_028790638.2"/>
</dbReference>
<dbReference type="FunFam" id="3.30.160.60:FF:001442">
    <property type="entry name" value="zinc finger protein 696"/>
    <property type="match status" value="1"/>
</dbReference>
<dbReference type="SUPFAM" id="SSF57667">
    <property type="entry name" value="beta-beta-alpha zinc fingers"/>
    <property type="match status" value="2"/>
</dbReference>
<dbReference type="GO" id="GO:0000981">
    <property type="term" value="F:DNA-binding transcription factor activity, RNA polymerase II-specific"/>
    <property type="evidence" value="ECO:0007669"/>
    <property type="project" value="TreeGrafter"/>
</dbReference>
<dbReference type="Pfam" id="PF00096">
    <property type="entry name" value="zf-C2H2"/>
    <property type="match status" value="3"/>
</dbReference>
<dbReference type="GO" id="GO:0008270">
    <property type="term" value="F:zinc ion binding"/>
    <property type="evidence" value="ECO:0007669"/>
    <property type="project" value="UniProtKB-KW"/>
</dbReference>
<feature type="region of interest" description="Disordered" evidence="9">
    <location>
        <begin position="117"/>
        <end position="172"/>
    </location>
</feature>
<dbReference type="PANTHER" id="PTHR23226:SF416">
    <property type="entry name" value="FI01424P"/>
    <property type="match status" value="1"/>
</dbReference>
<name>A0A8C4TAK6_ERPCA</name>
<feature type="compositionally biased region" description="Basic and acidic residues" evidence="9">
    <location>
        <begin position="197"/>
        <end position="223"/>
    </location>
</feature>
<evidence type="ECO:0000256" key="5">
    <source>
        <dbReference type="ARBA" id="ARBA00022771"/>
    </source>
</evidence>
<dbReference type="Pfam" id="PF13912">
    <property type="entry name" value="zf-C2H2_6"/>
    <property type="match status" value="1"/>
</dbReference>
<gene>
    <name evidence="11" type="primary">LOC114641599</name>
</gene>
<evidence type="ECO:0000256" key="2">
    <source>
        <dbReference type="ARBA" id="ARBA00006991"/>
    </source>
</evidence>
<keyword evidence="3" id="KW-0479">Metal-binding</keyword>
<protein>
    <submittedName>
        <fullName evidence="11">Zinc finger protein 79-like</fullName>
    </submittedName>
</protein>
<evidence type="ECO:0000256" key="8">
    <source>
        <dbReference type="PROSITE-ProRule" id="PRU00042"/>
    </source>
</evidence>
<organism evidence="11 12">
    <name type="scientific">Erpetoichthys calabaricus</name>
    <name type="common">Rope fish</name>
    <name type="synonym">Calamoichthys calabaricus</name>
    <dbReference type="NCBI Taxonomy" id="27687"/>
    <lineage>
        <taxon>Eukaryota</taxon>
        <taxon>Metazoa</taxon>
        <taxon>Chordata</taxon>
        <taxon>Craniata</taxon>
        <taxon>Vertebrata</taxon>
        <taxon>Euteleostomi</taxon>
        <taxon>Actinopterygii</taxon>
        <taxon>Polypteriformes</taxon>
        <taxon>Polypteridae</taxon>
        <taxon>Erpetoichthys</taxon>
    </lineage>
</organism>
<evidence type="ECO:0000256" key="1">
    <source>
        <dbReference type="ARBA" id="ARBA00004123"/>
    </source>
</evidence>
<feature type="domain" description="C2H2-type" evidence="10">
    <location>
        <begin position="307"/>
        <end position="334"/>
    </location>
</feature>
<feature type="compositionally biased region" description="Polar residues" evidence="9">
    <location>
        <begin position="1"/>
        <end position="11"/>
    </location>
</feature>
<proteinExistence type="inferred from homology"/>